<evidence type="ECO:0000256" key="2">
    <source>
        <dbReference type="SAM" id="MobiDB-lite"/>
    </source>
</evidence>
<dbReference type="EMBL" id="HBEG01001843">
    <property type="protein sequence ID" value="CAD8345221.1"/>
    <property type="molecule type" value="Transcribed_RNA"/>
</dbReference>
<dbReference type="Gene3D" id="2.20.110.10">
    <property type="entry name" value="Histone H3 K4-specific methyltransferase SET7/9 N-terminal domain"/>
    <property type="match status" value="4"/>
</dbReference>
<name>A0A7R9ZVU1_9DINO</name>
<feature type="region of interest" description="Disordered" evidence="2">
    <location>
        <begin position="276"/>
        <end position="321"/>
    </location>
</feature>
<dbReference type="InterPro" id="IPR003409">
    <property type="entry name" value="MORN"/>
</dbReference>
<sequence length="321" mass="34825">MGQKCGAVSREGGPTCKPAKEHLSSCVCRHVDLKSLRPGVDEQEDIVHQFVEGEARKGGWLKVRHVDNMLVPQGGIYTGQARDDGQPHGVGCQRWPDGTVYSGSWVAGAAHGHGKLSKSDGSGYEGNWVEGRKHGAGSEWLVDHSEYRGEFADGQKHGSGSFRWEGGASYTGEFCEDALQGEGIFLWGDGRSYRGQWVQSRMHGQGRFEWPDGKSFEGKYESDKKHGPGVFTWPDGSKCVSIWMCGKQHGMGTHVNSKGIARKGRWKNGTLDQWIEPLSTQETPPSPGRGHADVAGLVPVQGNATDRSPSQVPPSMTDSPG</sequence>
<accession>A0A7R9ZVU1</accession>
<dbReference type="Pfam" id="PF02493">
    <property type="entry name" value="MORN"/>
    <property type="match status" value="8"/>
</dbReference>
<gene>
    <name evidence="3" type="ORF">PBAH0796_LOCUS959</name>
</gene>
<dbReference type="AlphaFoldDB" id="A0A7R9ZVU1"/>
<dbReference type="SUPFAM" id="SSF82185">
    <property type="entry name" value="Histone H3 K4-specific methyltransferase SET7/9 N-terminal domain"/>
    <property type="match status" value="2"/>
</dbReference>
<dbReference type="SMART" id="SM00698">
    <property type="entry name" value="MORN"/>
    <property type="match status" value="7"/>
</dbReference>
<protein>
    <recommendedName>
        <fullName evidence="4">MORN repeat-containing protein 5</fullName>
    </recommendedName>
</protein>
<reference evidence="3" key="1">
    <citation type="submission" date="2021-01" db="EMBL/GenBank/DDBJ databases">
        <authorList>
            <person name="Corre E."/>
            <person name="Pelletier E."/>
            <person name="Niang G."/>
            <person name="Scheremetjew M."/>
            <person name="Finn R."/>
            <person name="Kale V."/>
            <person name="Holt S."/>
            <person name="Cochrane G."/>
            <person name="Meng A."/>
            <person name="Brown T."/>
            <person name="Cohen L."/>
        </authorList>
    </citation>
    <scope>NUCLEOTIDE SEQUENCE</scope>
    <source>
        <strain evidence="3">Pbaha01</strain>
    </source>
</reference>
<organism evidence="3">
    <name type="scientific">Pyrodinium bahamense</name>
    <dbReference type="NCBI Taxonomy" id="73915"/>
    <lineage>
        <taxon>Eukaryota</taxon>
        <taxon>Sar</taxon>
        <taxon>Alveolata</taxon>
        <taxon>Dinophyceae</taxon>
        <taxon>Gonyaulacales</taxon>
        <taxon>Pyrocystaceae</taxon>
        <taxon>Pyrodinium</taxon>
    </lineage>
</organism>
<feature type="compositionally biased region" description="Polar residues" evidence="2">
    <location>
        <begin position="302"/>
        <end position="321"/>
    </location>
</feature>
<evidence type="ECO:0008006" key="4">
    <source>
        <dbReference type="Google" id="ProtNLM"/>
    </source>
</evidence>
<proteinExistence type="predicted"/>
<dbReference type="PANTHER" id="PTHR23084">
    <property type="entry name" value="PHOSPHATIDYLINOSITOL-4-PHOSPHATE 5-KINASE RELATED"/>
    <property type="match status" value="1"/>
</dbReference>
<dbReference type="PANTHER" id="PTHR23084:SF179">
    <property type="entry name" value="OS10G0565000 PROTEIN"/>
    <property type="match status" value="1"/>
</dbReference>
<keyword evidence="1" id="KW-0677">Repeat</keyword>
<evidence type="ECO:0000313" key="3">
    <source>
        <dbReference type="EMBL" id="CAD8345221.1"/>
    </source>
</evidence>
<evidence type="ECO:0000256" key="1">
    <source>
        <dbReference type="ARBA" id="ARBA00022737"/>
    </source>
</evidence>